<dbReference type="EMBL" id="KZ502087">
    <property type="protein sequence ID" value="PKU83598.1"/>
    <property type="molecule type" value="Genomic_DNA"/>
</dbReference>
<reference evidence="1 2" key="2">
    <citation type="journal article" date="2017" name="Nature">
        <title>The Apostasia genome and the evolution of orchids.</title>
        <authorList>
            <person name="Zhang G.Q."/>
            <person name="Liu K.W."/>
            <person name="Li Z."/>
            <person name="Lohaus R."/>
            <person name="Hsiao Y.Y."/>
            <person name="Niu S.C."/>
            <person name="Wang J.Y."/>
            <person name="Lin Y.C."/>
            <person name="Xu Q."/>
            <person name="Chen L.J."/>
            <person name="Yoshida K."/>
            <person name="Fujiwara S."/>
            <person name="Wang Z.W."/>
            <person name="Zhang Y.Q."/>
            <person name="Mitsuda N."/>
            <person name="Wang M."/>
            <person name="Liu G.H."/>
            <person name="Pecoraro L."/>
            <person name="Huang H.X."/>
            <person name="Xiao X.J."/>
            <person name="Lin M."/>
            <person name="Wu X.Y."/>
            <person name="Wu W.L."/>
            <person name="Chen Y.Y."/>
            <person name="Chang S.B."/>
            <person name="Sakamoto S."/>
            <person name="Ohme-Takagi M."/>
            <person name="Yagi M."/>
            <person name="Zeng S.J."/>
            <person name="Shen C.Y."/>
            <person name="Yeh C.M."/>
            <person name="Luo Y.B."/>
            <person name="Tsai W.C."/>
            <person name="Van de Peer Y."/>
            <person name="Liu Z.J."/>
        </authorList>
    </citation>
    <scope>NUCLEOTIDE SEQUENCE [LARGE SCALE GENOMIC DNA]</scope>
    <source>
        <tissue evidence="1">The whole plant</tissue>
    </source>
</reference>
<proteinExistence type="predicted"/>
<gene>
    <name evidence="1" type="ORF">MA16_Dca019825</name>
</gene>
<name>A0A2I0X6P5_9ASPA</name>
<evidence type="ECO:0000313" key="1">
    <source>
        <dbReference type="EMBL" id="PKU83598.1"/>
    </source>
</evidence>
<dbReference type="Proteomes" id="UP000233837">
    <property type="component" value="Unassembled WGS sequence"/>
</dbReference>
<accession>A0A2I0X6P5</accession>
<dbReference type="AlphaFoldDB" id="A0A2I0X6P5"/>
<keyword evidence="2" id="KW-1185">Reference proteome</keyword>
<protein>
    <submittedName>
        <fullName evidence="1">Uncharacterized protein</fullName>
    </submittedName>
</protein>
<evidence type="ECO:0000313" key="2">
    <source>
        <dbReference type="Proteomes" id="UP000233837"/>
    </source>
</evidence>
<sequence length="86" mass="10048">MISDVCIFYIWIYIEIANCHWTPAIIGPSSDICQRPFTSYRHHWLLAQLLLVTHLQTFSFRSTLIVNCQRSSTQLSIANRLSLKKH</sequence>
<organism evidence="1 2">
    <name type="scientific">Dendrobium catenatum</name>
    <dbReference type="NCBI Taxonomy" id="906689"/>
    <lineage>
        <taxon>Eukaryota</taxon>
        <taxon>Viridiplantae</taxon>
        <taxon>Streptophyta</taxon>
        <taxon>Embryophyta</taxon>
        <taxon>Tracheophyta</taxon>
        <taxon>Spermatophyta</taxon>
        <taxon>Magnoliopsida</taxon>
        <taxon>Liliopsida</taxon>
        <taxon>Asparagales</taxon>
        <taxon>Orchidaceae</taxon>
        <taxon>Epidendroideae</taxon>
        <taxon>Malaxideae</taxon>
        <taxon>Dendrobiinae</taxon>
        <taxon>Dendrobium</taxon>
    </lineage>
</organism>
<reference evidence="1 2" key="1">
    <citation type="journal article" date="2016" name="Sci. Rep.">
        <title>The Dendrobium catenatum Lindl. genome sequence provides insights into polysaccharide synthase, floral development and adaptive evolution.</title>
        <authorList>
            <person name="Zhang G.Q."/>
            <person name="Xu Q."/>
            <person name="Bian C."/>
            <person name="Tsai W.C."/>
            <person name="Yeh C.M."/>
            <person name="Liu K.W."/>
            <person name="Yoshida K."/>
            <person name="Zhang L.S."/>
            <person name="Chang S.B."/>
            <person name="Chen F."/>
            <person name="Shi Y."/>
            <person name="Su Y.Y."/>
            <person name="Zhang Y.Q."/>
            <person name="Chen L.J."/>
            <person name="Yin Y."/>
            <person name="Lin M."/>
            <person name="Huang H."/>
            <person name="Deng H."/>
            <person name="Wang Z.W."/>
            <person name="Zhu S.L."/>
            <person name="Zhao X."/>
            <person name="Deng C."/>
            <person name="Niu S.C."/>
            <person name="Huang J."/>
            <person name="Wang M."/>
            <person name="Liu G.H."/>
            <person name="Yang H.J."/>
            <person name="Xiao X.J."/>
            <person name="Hsiao Y.Y."/>
            <person name="Wu W.L."/>
            <person name="Chen Y.Y."/>
            <person name="Mitsuda N."/>
            <person name="Ohme-Takagi M."/>
            <person name="Luo Y.B."/>
            <person name="Van de Peer Y."/>
            <person name="Liu Z.J."/>
        </authorList>
    </citation>
    <scope>NUCLEOTIDE SEQUENCE [LARGE SCALE GENOMIC DNA]</scope>
    <source>
        <tissue evidence="1">The whole plant</tissue>
    </source>
</reference>